<feature type="transmembrane region" description="Helical" evidence="1">
    <location>
        <begin position="135"/>
        <end position="161"/>
    </location>
</feature>
<dbReference type="EMBL" id="JAAMRF010000009">
    <property type="protein sequence ID" value="MBA1275155.1"/>
    <property type="molecule type" value="Genomic_DNA"/>
</dbReference>
<dbReference type="InterPro" id="IPR016917">
    <property type="entry name" value="UCP029393"/>
</dbReference>
<evidence type="ECO:0000256" key="1">
    <source>
        <dbReference type="SAM" id="Phobius"/>
    </source>
</evidence>
<name>A0ABR5Z4P8_9GAMM</name>
<dbReference type="InterPro" id="IPR022584">
    <property type="entry name" value="DUF2937"/>
</dbReference>
<gene>
    <name evidence="2" type="ORF">G7026_17525</name>
</gene>
<sequence>MLRSYLRLMLFGLGLLVGVQVPGFMADYGKRVEAHRIEATLSLEGFQDTARRFFGGDLSALVAHYADSEDPVFRSDARSLNALLQRKAMLDHEWQAMQSPWYARAWHLLTGADRALLNETYTGYRYQVLLAPDAIAWALCCGLLLAWLTELLVMLFAAAFAPRARGVRRQRSRSAQ</sequence>
<dbReference type="RefSeq" id="WP_181072189.1">
    <property type="nucleotide sequence ID" value="NZ_JAAMRF010000009.1"/>
</dbReference>
<proteinExistence type="predicted"/>
<keyword evidence="3" id="KW-1185">Reference proteome</keyword>
<keyword evidence="1" id="KW-0472">Membrane</keyword>
<evidence type="ECO:0000313" key="2">
    <source>
        <dbReference type="EMBL" id="MBA1275155.1"/>
    </source>
</evidence>
<dbReference type="Proteomes" id="UP000786387">
    <property type="component" value="Unassembled WGS sequence"/>
</dbReference>
<evidence type="ECO:0000313" key="3">
    <source>
        <dbReference type="Proteomes" id="UP000786387"/>
    </source>
</evidence>
<reference evidence="2 3" key="1">
    <citation type="submission" date="2020-02" db="EMBL/GenBank/DDBJ databases">
        <title>Synteny-based analysis reveals conserved mechanism for high triclosan tolerance in Pseudomonas, as well as instances of horizontal transfer.</title>
        <authorList>
            <person name="Mcfarland A.G."/>
            <person name="Bertucci H.K."/>
            <person name="Litmann E."/>
            <person name="Shen J."/>
            <person name="Huttenhower C."/>
            <person name="Hartmann E.M."/>
        </authorList>
    </citation>
    <scope>NUCLEOTIDE SEQUENCE [LARGE SCALE GENOMIC DNA]</scope>
    <source>
        <strain evidence="2 3">115A1</strain>
    </source>
</reference>
<dbReference type="PIRSF" id="PIRSF029393">
    <property type="entry name" value="UCP029393"/>
    <property type="match status" value="1"/>
</dbReference>
<dbReference type="Pfam" id="PF11157">
    <property type="entry name" value="DUF2937"/>
    <property type="match status" value="1"/>
</dbReference>
<protein>
    <submittedName>
        <fullName evidence="2">DUF2937 family protein</fullName>
    </submittedName>
</protein>
<organism evidence="2 3">
    <name type="scientific">Stutzerimonas azotifigens</name>
    <dbReference type="NCBI Taxonomy" id="291995"/>
    <lineage>
        <taxon>Bacteria</taxon>
        <taxon>Pseudomonadati</taxon>
        <taxon>Pseudomonadota</taxon>
        <taxon>Gammaproteobacteria</taxon>
        <taxon>Pseudomonadales</taxon>
        <taxon>Pseudomonadaceae</taxon>
        <taxon>Stutzerimonas</taxon>
    </lineage>
</organism>
<keyword evidence="1" id="KW-1133">Transmembrane helix</keyword>
<keyword evidence="1" id="KW-0812">Transmembrane</keyword>
<accession>A0ABR5Z4P8</accession>
<comment type="caution">
    <text evidence="2">The sequence shown here is derived from an EMBL/GenBank/DDBJ whole genome shotgun (WGS) entry which is preliminary data.</text>
</comment>